<dbReference type="RefSeq" id="WP_284485513.1">
    <property type="nucleotide sequence ID" value="NZ_JASNJE010000011.1"/>
</dbReference>
<name>A0ABT7FER1_9RHOB</name>
<gene>
    <name evidence="2" type="ORF">QO034_10660</name>
</gene>
<organism evidence="2 3">
    <name type="scientific">Sedimentitalea xiamensis</name>
    <dbReference type="NCBI Taxonomy" id="3050037"/>
    <lineage>
        <taxon>Bacteria</taxon>
        <taxon>Pseudomonadati</taxon>
        <taxon>Pseudomonadota</taxon>
        <taxon>Alphaproteobacteria</taxon>
        <taxon>Rhodobacterales</taxon>
        <taxon>Paracoccaceae</taxon>
        <taxon>Sedimentitalea</taxon>
    </lineage>
</organism>
<dbReference type="Proteomes" id="UP001227126">
    <property type="component" value="Unassembled WGS sequence"/>
</dbReference>
<evidence type="ECO:0000313" key="3">
    <source>
        <dbReference type="Proteomes" id="UP001227126"/>
    </source>
</evidence>
<protein>
    <submittedName>
        <fullName evidence="2">DUF1127 domain-containing protein</fullName>
    </submittedName>
</protein>
<evidence type="ECO:0000259" key="1">
    <source>
        <dbReference type="Pfam" id="PF06568"/>
    </source>
</evidence>
<feature type="domain" description="YjiS-like" evidence="1">
    <location>
        <begin position="24"/>
        <end position="57"/>
    </location>
</feature>
<comment type="caution">
    <text evidence="2">The sequence shown here is derived from an EMBL/GenBank/DDBJ whole genome shotgun (WGS) entry which is preliminary data.</text>
</comment>
<reference evidence="2 3" key="1">
    <citation type="submission" date="2023-05" db="EMBL/GenBank/DDBJ databases">
        <title>Sedimentitalea sp. nov. JM2-8.</title>
        <authorList>
            <person name="Huang J."/>
        </authorList>
    </citation>
    <scope>NUCLEOTIDE SEQUENCE [LARGE SCALE GENOMIC DNA]</scope>
    <source>
        <strain evidence="2 3">JM2-8</strain>
    </source>
</reference>
<keyword evidence="3" id="KW-1185">Reference proteome</keyword>
<proteinExistence type="predicted"/>
<dbReference type="EMBL" id="JASNJE010000011">
    <property type="protein sequence ID" value="MDK3073572.1"/>
    <property type="molecule type" value="Genomic_DNA"/>
</dbReference>
<dbReference type="Pfam" id="PF06568">
    <property type="entry name" value="YjiS-like"/>
    <property type="match status" value="1"/>
</dbReference>
<dbReference type="InterPro" id="IPR009506">
    <property type="entry name" value="YjiS-like"/>
</dbReference>
<evidence type="ECO:0000313" key="2">
    <source>
        <dbReference type="EMBL" id="MDK3073572.1"/>
    </source>
</evidence>
<sequence>MASYSLAGTNDRPLSGGWLAEVKSRFARHRLYRKTLKELSELDPCQLADLGLTPTMLPRVAYQAAYDIC</sequence>
<accession>A0ABT7FER1</accession>